<dbReference type="EMBL" id="JAHLQT010024959">
    <property type="protein sequence ID" value="KAG7164675.1"/>
    <property type="molecule type" value="Genomic_DNA"/>
</dbReference>
<dbReference type="Pfam" id="PF11901">
    <property type="entry name" value="DM9"/>
    <property type="match status" value="1"/>
</dbReference>
<dbReference type="InterPro" id="IPR006616">
    <property type="entry name" value="DM9_repeat"/>
</dbReference>
<feature type="region of interest" description="Disordered" evidence="1">
    <location>
        <begin position="1"/>
        <end position="39"/>
    </location>
</feature>
<gene>
    <name evidence="2" type="ORF">Hamer_G005065</name>
</gene>
<keyword evidence="3" id="KW-1185">Reference proteome</keyword>
<reference evidence="2" key="1">
    <citation type="journal article" date="2021" name="Sci. Adv.">
        <title>The American lobster genome reveals insights on longevity, neural, and immune adaptations.</title>
        <authorList>
            <person name="Polinski J.M."/>
            <person name="Zimin A.V."/>
            <person name="Clark K.F."/>
            <person name="Kohn A.B."/>
            <person name="Sadowski N."/>
            <person name="Timp W."/>
            <person name="Ptitsyn A."/>
            <person name="Khanna P."/>
            <person name="Romanova D.Y."/>
            <person name="Williams P."/>
            <person name="Greenwood S.J."/>
            <person name="Moroz L.L."/>
            <person name="Walt D.R."/>
            <person name="Bodnar A.G."/>
        </authorList>
    </citation>
    <scope>NUCLEOTIDE SEQUENCE</scope>
    <source>
        <strain evidence="2">GMGI-L3</strain>
    </source>
</reference>
<dbReference type="PANTHER" id="PTHR31649:SF1">
    <property type="entry name" value="FARNESOIC ACID O-METHYL TRANSFERASE DOMAIN-CONTAINING PROTEIN"/>
    <property type="match status" value="1"/>
</dbReference>
<organism evidence="2 3">
    <name type="scientific">Homarus americanus</name>
    <name type="common">American lobster</name>
    <dbReference type="NCBI Taxonomy" id="6706"/>
    <lineage>
        <taxon>Eukaryota</taxon>
        <taxon>Metazoa</taxon>
        <taxon>Ecdysozoa</taxon>
        <taxon>Arthropoda</taxon>
        <taxon>Crustacea</taxon>
        <taxon>Multicrustacea</taxon>
        <taxon>Malacostraca</taxon>
        <taxon>Eumalacostraca</taxon>
        <taxon>Eucarida</taxon>
        <taxon>Decapoda</taxon>
        <taxon>Pleocyemata</taxon>
        <taxon>Astacidea</taxon>
        <taxon>Nephropoidea</taxon>
        <taxon>Nephropidae</taxon>
        <taxon>Homarus</taxon>
    </lineage>
</organism>
<dbReference type="AlphaFoldDB" id="A0A8J5MUB5"/>
<protein>
    <submittedName>
        <fullName evidence="2">Uncharacterized protein</fullName>
    </submittedName>
</protein>
<evidence type="ECO:0000313" key="2">
    <source>
        <dbReference type="EMBL" id="KAG7164675.1"/>
    </source>
</evidence>
<name>A0A8J5MUB5_HOMAM</name>
<evidence type="ECO:0000256" key="1">
    <source>
        <dbReference type="SAM" id="MobiDB-lite"/>
    </source>
</evidence>
<comment type="caution">
    <text evidence="2">The sequence shown here is derived from an EMBL/GenBank/DDBJ whole genome shotgun (WGS) entry which is preliminary data.</text>
</comment>
<accession>A0A8J5MUB5</accession>
<dbReference type="SMART" id="SM00696">
    <property type="entry name" value="DM9"/>
    <property type="match status" value="1"/>
</dbReference>
<dbReference type="PANTHER" id="PTHR31649">
    <property type="entry name" value="AGAP009604-PA"/>
    <property type="match status" value="1"/>
</dbReference>
<evidence type="ECO:0000313" key="3">
    <source>
        <dbReference type="Proteomes" id="UP000747542"/>
    </source>
</evidence>
<sequence>MKFYSGGLPTCNGPDPDEPTHSGSKLVSDPNDPEYEKSSRRMKTCIGRLQLTRQPQRPSPALGFVTVQPNIATPVCNSGTLQWIPCRNGSKCAAPVPATVGRNPSYVAAAHHQGEFIPGVLLPDTNACYISWGGTSIAKPNYFLLSNPGGANFTWQSAKQGNVPMGALEGGYTVNGEKLFIGRFSVSGTVVSGKVSTLKLW</sequence>
<proteinExistence type="predicted"/>
<dbReference type="Proteomes" id="UP000747542">
    <property type="component" value="Unassembled WGS sequence"/>
</dbReference>